<sequence>MDTLTIVPIENREVTIAEIQPNKRRRKKSVVWQYFTVEKVSPECVKAYCKQCKFLHFKGSWNQPPQTTEKRPEI</sequence>
<evidence type="ECO:0000313" key="1">
    <source>
        <dbReference type="EMBL" id="EXC17877.1"/>
    </source>
</evidence>
<protein>
    <recommendedName>
        <fullName evidence="3">BED-type domain-containing protein</fullName>
    </recommendedName>
</protein>
<reference evidence="2" key="1">
    <citation type="submission" date="2013-01" db="EMBL/GenBank/DDBJ databases">
        <title>Draft Genome Sequence of a Mulberry Tree, Morus notabilis C.K. Schneid.</title>
        <authorList>
            <person name="He N."/>
            <person name="Zhao S."/>
        </authorList>
    </citation>
    <scope>NUCLEOTIDE SEQUENCE</scope>
</reference>
<proteinExistence type="predicted"/>
<name>W9RYP9_9ROSA</name>
<evidence type="ECO:0008006" key="3">
    <source>
        <dbReference type="Google" id="ProtNLM"/>
    </source>
</evidence>
<keyword evidence="2" id="KW-1185">Reference proteome</keyword>
<organism evidence="1 2">
    <name type="scientific">Morus notabilis</name>
    <dbReference type="NCBI Taxonomy" id="981085"/>
    <lineage>
        <taxon>Eukaryota</taxon>
        <taxon>Viridiplantae</taxon>
        <taxon>Streptophyta</taxon>
        <taxon>Embryophyta</taxon>
        <taxon>Tracheophyta</taxon>
        <taxon>Spermatophyta</taxon>
        <taxon>Magnoliopsida</taxon>
        <taxon>eudicotyledons</taxon>
        <taxon>Gunneridae</taxon>
        <taxon>Pentapetalae</taxon>
        <taxon>rosids</taxon>
        <taxon>fabids</taxon>
        <taxon>Rosales</taxon>
        <taxon>Moraceae</taxon>
        <taxon>Moreae</taxon>
        <taxon>Morus</taxon>
    </lineage>
</organism>
<evidence type="ECO:0000313" key="2">
    <source>
        <dbReference type="Proteomes" id="UP000030645"/>
    </source>
</evidence>
<gene>
    <name evidence="1" type="ORF">L484_023234</name>
</gene>
<dbReference type="EMBL" id="KE345823">
    <property type="protein sequence ID" value="EXC17877.1"/>
    <property type="molecule type" value="Genomic_DNA"/>
</dbReference>
<dbReference type="Proteomes" id="UP000030645">
    <property type="component" value="Unassembled WGS sequence"/>
</dbReference>
<accession>W9RYP9</accession>
<dbReference type="AlphaFoldDB" id="W9RYP9"/>